<dbReference type="Proteomes" id="UP001246690">
    <property type="component" value="Chromosome"/>
</dbReference>
<protein>
    <submittedName>
        <fullName evidence="1">Uncharacterized protein</fullName>
    </submittedName>
</protein>
<dbReference type="EMBL" id="CP133838">
    <property type="protein sequence ID" value="WMY75832.1"/>
    <property type="molecule type" value="Genomic_DNA"/>
</dbReference>
<keyword evidence="2" id="KW-1185">Reference proteome</keyword>
<gene>
    <name evidence="1" type="ORF">RHD99_07795</name>
</gene>
<reference evidence="1 2" key="1">
    <citation type="submission" date="2023-09" db="EMBL/GenBank/DDBJ databases">
        <title>Buttiauxella selenatireducens sp. nov., isolated from the rhizosphere of Cardamine hupingshanesis.</title>
        <authorList>
            <person name="Zhang S."/>
            <person name="Xu Z."/>
            <person name="Wang H."/>
            <person name="Guo Y."/>
        </authorList>
    </citation>
    <scope>NUCLEOTIDE SEQUENCE [LARGE SCALE GENOMIC DNA]</scope>
    <source>
        <strain evidence="1 2">R73</strain>
    </source>
</reference>
<evidence type="ECO:0000313" key="1">
    <source>
        <dbReference type="EMBL" id="WMY75832.1"/>
    </source>
</evidence>
<evidence type="ECO:0000313" key="2">
    <source>
        <dbReference type="Proteomes" id="UP001246690"/>
    </source>
</evidence>
<accession>A0ABY9SIG8</accession>
<sequence length="158" mass="16916">MDTKQEGHRMMAFFVPKRLGREICQPIKTTAANWQNMTTDWRNKTMKMGTTQRSYNSVIAYAADPNFDRKSLTVDLAVDVQPGSCITSAGAAYVSGADCLLVLSHHNAGADAHIIVADRGVYIKQDTIIAVMGATAGPLAVAALTASGDIRTTTPDAE</sequence>
<proteinExistence type="predicted"/>
<organism evidence="1 2">
    <name type="scientific">Buttiauxella selenatireducens</name>
    <dbReference type="NCBI Taxonomy" id="3073902"/>
    <lineage>
        <taxon>Bacteria</taxon>
        <taxon>Pseudomonadati</taxon>
        <taxon>Pseudomonadota</taxon>
        <taxon>Gammaproteobacteria</taxon>
        <taxon>Enterobacterales</taxon>
        <taxon>Enterobacteriaceae</taxon>
        <taxon>Buttiauxella</taxon>
    </lineage>
</organism>
<name>A0ABY9SIG8_9ENTR</name>
<dbReference type="RefSeq" id="WP_309878255.1">
    <property type="nucleotide sequence ID" value="NZ_CP133838.1"/>
</dbReference>